<feature type="region of interest" description="Disordered" evidence="1">
    <location>
        <begin position="77"/>
        <end position="104"/>
    </location>
</feature>
<proteinExistence type="predicted"/>
<dbReference type="Pfam" id="PF06013">
    <property type="entry name" value="WXG100"/>
    <property type="match status" value="1"/>
</dbReference>
<name>A0A231H8T4_9NOCA</name>
<organism evidence="2 3">
    <name type="scientific">Nocardia cerradoensis</name>
    <dbReference type="NCBI Taxonomy" id="85688"/>
    <lineage>
        <taxon>Bacteria</taxon>
        <taxon>Bacillati</taxon>
        <taxon>Actinomycetota</taxon>
        <taxon>Actinomycetes</taxon>
        <taxon>Mycobacteriales</taxon>
        <taxon>Nocardiaceae</taxon>
        <taxon>Nocardia</taxon>
    </lineage>
</organism>
<sequence length="104" mass="11533">MPFHADAEQLANFVREMQDKHDAIGRMITNAHNHATTLQGPAFQGGAGTAFQNTFEQFLTSANKMNEALMQNSQNLQSAGKKYAEMEETNLSTLNQQSNSLNWA</sequence>
<feature type="compositionally biased region" description="Polar residues" evidence="1">
    <location>
        <begin position="89"/>
        <end position="104"/>
    </location>
</feature>
<dbReference type="EMBL" id="NGAF01000004">
    <property type="protein sequence ID" value="OXR45433.1"/>
    <property type="molecule type" value="Genomic_DNA"/>
</dbReference>
<gene>
    <name evidence="2" type="ORF">B7C42_02558</name>
</gene>
<evidence type="ECO:0000313" key="2">
    <source>
        <dbReference type="EMBL" id="OXR45433.1"/>
    </source>
</evidence>
<protein>
    <recommendedName>
        <fullName evidence="4">ESAT-6-like protein</fullName>
    </recommendedName>
</protein>
<accession>A0A231H8T4</accession>
<dbReference type="Proteomes" id="UP000215506">
    <property type="component" value="Unassembled WGS sequence"/>
</dbReference>
<evidence type="ECO:0000313" key="3">
    <source>
        <dbReference type="Proteomes" id="UP000215506"/>
    </source>
</evidence>
<dbReference type="SUPFAM" id="SSF140453">
    <property type="entry name" value="EsxAB dimer-like"/>
    <property type="match status" value="1"/>
</dbReference>
<dbReference type="AlphaFoldDB" id="A0A231H8T4"/>
<dbReference type="Gene3D" id="1.10.287.1060">
    <property type="entry name" value="ESAT-6-like"/>
    <property type="match status" value="1"/>
</dbReference>
<evidence type="ECO:0008006" key="4">
    <source>
        <dbReference type="Google" id="ProtNLM"/>
    </source>
</evidence>
<evidence type="ECO:0000256" key="1">
    <source>
        <dbReference type="SAM" id="MobiDB-lite"/>
    </source>
</evidence>
<dbReference type="InterPro" id="IPR036689">
    <property type="entry name" value="ESAT-6-like_sf"/>
</dbReference>
<comment type="caution">
    <text evidence="2">The sequence shown here is derived from an EMBL/GenBank/DDBJ whole genome shotgun (WGS) entry which is preliminary data.</text>
</comment>
<dbReference type="InterPro" id="IPR010310">
    <property type="entry name" value="T7SS_ESAT-6-like"/>
</dbReference>
<dbReference type="RefSeq" id="WP_094025383.1">
    <property type="nucleotide sequence ID" value="NZ_NGAF01000004.1"/>
</dbReference>
<reference evidence="2 3" key="1">
    <citation type="submission" date="2017-07" db="EMBL/GenBank/DDBJ databases">
        <title>First draft Genome Sequence of Nocardia cerradoensis isolated from human infection.</title>
        <authorList>
            <person name="Carrasco G."/>
        </authorList>
    </citation>
    <scope>NUCLEOTIDE SEQUENCE [LARGE SCALE GENOMIC DNA]</scope>
    <source>
        <strain evidence="2 3">CNM20130759</strain>
    </source>
</reference>
<keyword evidence="3" id="KW-1185">Reference proteome</keyword>